<feature type="non-terminal residue" evidence="1">
    <location>
        <position position="1"/>
    </location>
</feature>
<protein>
    <submittedName>
        <fullName evidence="1">Uncharacterized protein</fullName>
    </submittedName>
</protein>
<evidence type="ECO:0000313" key="1">
    <source>
        <dbReference type="EMBL" id="GAG65483.1"/>
    </source>
</evidence>
<accession>X0ZYG5</accession>
<reference evidence="1" key="1">
    <citation type="journal article" date="2014" name="Front. Microbiol.">
        <title>High frequency of phylogenetically diverse reductive dehalogenase-homologous genes in deep subseafloor sedimentary metagenomes.</title>
        <authorList>
            <person name="Kawai M."/>
            <person name="Futagami T."/>
            <person name="Toyoda A."/>
            <person name="Takaki Y."/>
            <person name="Nishi S."/>
            <person name="Hori S."/>
            <person name="Arai W."/>
            <person name="Tsubouchi T."/>
            <person name="Morono Y."/>
            <person name="Uchiyama I."/>
            <person name="Ito T."/>
            <person name="Fujiyama A."/>
            <person name="Inagaki F."/>
            <person name="Takami H."/>
        </authorList>
    </citation>
    <scope>NUCLEOTIDE SEQUENCE</scope>
    <source>
        <strain evidence="1">Expedition CK06-06</strain>
    </source>
</reference>
<dbReference type="AlphaFoldDB" id="X0ZYG5"/>
<sequence length="35" mass="4190">GIYFLTVDHEGNVKRFEGAHIDRMINFMEDFQEET</sequence>
<proteinExistence type="predicted"/>
<comment type="caution">
    <text evidence="1">The sequence shown here is derived from an EMBL/GenBank/DDBJ whole genome shotgun (WGS) entry which is preliminary data.</text>
</comment>
<name>X0ZYG5_9ZZZZ</name>
<gene>
    <name evidence="1" type="ORF">S01H4_14928</name>
</gene>
<dbReference type="EMBL" id="BART01006544">
    <property type="protein sequence ID" value="GAG65483.1"/>
    <property type="molecule type" value="Genomic_DNA"/>
</dbReference>
<organism evidence="1">
    <name type="scientific">marine sediment metagenome</name>
    <dbReference type="NCBI Taxonomy" id="412755"/>
    <lineage>
        <taxon>unclassified sequences</taxon>
        <taxon>metagenomes</taxon>
        <taxon>ecological metagenomes</taxon>
    </lineage>
</organism>